<gene>
    <name evidence="1" type="ORF">LEA_01836</name>
</gene>
<proteinExistence type="predicted"/>
<accession>K1UD14</accession>
<reference evidence="1" key="1">
    <citation type="journal article" date="2013" name="Environ. Microbiol.">
        <title>Microbiota from the distal guts of lean and obese adolescents exhibit partial functional redundancy besides clear differences in community structure.</title>
        <authorList>
            <person name="Ferrer M."/>
            <person name="Ruiz A."/>
            <person name="Lanza F."/>
            <person name="Haange S.B."/>
            <person name="Oberbach A."/>
            <person name="Till H."/>
            <person name="Bargiela R."/>
            <person name="Campoy C."/>
            <person name="Segura M.T."/>
            <person name="Richter M."/>
            <person name="von Bergen M."/>
            <person name="Seifert J."/>
            <person name="Suarez A."/>
        </authorList>
    </citation>
    <scope>NUCLEOTIDE SEQUENCE</scope>
</reference>
<dbReference type="EMBL" id="AJWY01001281">
    <property type="protein sequence ID" value="EKC80013.1"/>
    <property type="molecule type" value="Genomic_DNA"/>
</dbReference>
<comment type="caution">
    <text evidence="1">The sequence shown here is derived from an EMBL/GenBank/DDBJ whole genome shotgun (WGS) entry which is preliminary data.</text>
</comment>
<sequence>MDRSRPTAATSNQDGELNQITDLIVWAQNIGWDKGRTEDLEIWLGQLRSGWNQLRSGICYGEAGQIEQQGDPARRRRSNSLLW</sequence>
<evidence type="ECO:0000313" key="1">
    <source>
        <dbReference type="EMBL" id="EKC80013.1"/>
    </source>
</evidence>
<dbReference type="AlphaFoldDB" id="K1UD14"/>
<organism evidence="1">
    <name type="scientific">human gut metagenome</name>
    <dbReference type="NCBI Taxonomy" id="408170"/>
    <lineage>
        <taxon>unclassified sequences</taxon>
        <taxon>metagenomes</taxon>
        <taxon>organismal metagenomes</taxon>
    </lineage>
</organism>
<name>K1UD14_9ZZZZ</name>
<protein>
    <submittedName>
        <fullName evidence="1">Beta-galactosidase/beta-glucuronidase</fullName>
    </submittedName>
</protein>
<feature type="non-terminal residue" evidence="1">
    <location>
        <position position="83"/>
    </location>
</feature>